<name>A0A1G9YJZ6_9FIRM</name>
<evidence type="ECO:0000313" key="2">
    <source>
        <dbReference type="Proteomes" id="UP000199182"/>
    </source>
</evidence>
<protein>
    <submittedName>
        <fullName evidence="1">Uncharacterized protein</fullName>
    </submittedName>
</protein>
<sequence length="192" mass="21360">MVLIVINNFIRFAEVIKLKQDKRIVSVTIRPLIADCTGEIYYTDLQLQEGDKLTGYTPHNNVMLRNSGNTPRYQNAVVRGSATLVLFNTGETSAGLDLYIYPKQPMSAGSIEISQGMGSHKCKFTSAVNAGDEFALKAVARECLRNGSPTSKEGFYQYTAAYDSKHQIKLESGKSARVYLEYVEMMEGDPRL</sequence>
<evidence type="ECO:0000313" key="1">
    <source>
        <dbReference type="EMBL" id="SDN08795.1"/>
    </source>
</evidence>
<dbReference type="EMBL" id="FNID01000011">
    <property type="protein sequence ID" value="SDN08795.1"/>
    <property type="molecule type" value="Genomic_DNA"/>
</dbReference>
<dbReference type="Proteomes" id="UP000199182">
    <property type="component" value="Unassembled WGS sequence"/>
</dbReference>
<reference evidence="1 2" key="1">
    <citation type="submission" date="2016-10" db="EMBL/GenBank/DDBJ databases">
        <authorList>
            <person name="de Groot N.N."/>
        </authorList>
    </citation>
    <scope>NUCLEOTIDE SEQUENCE [LARGE SCALE GENOMIC DNA]</scope>
    <source>
        <strain evidence="1 2">CGMCC 1.5012</strain>
    </source>
</reference>
<dbReference type="RefSeq" id="WP_423230280.1">
    <property type="nucleotide sequence ID" value="NZ_FNID01000011.1"/>
</dbReference>
<dbReference type="STRING" id="258515.SAMN05192585_1119"/>
<dbReference type="AlphaFoldDB" id="A0A1G9YJZ6"/>
<organism evidence="1 2">
    <name type="scientific">Acetanaerobacterium elongatum</name>
    <dbReference type="NCBI Taxonomy" id="258515"/>
    <lineage>
        <taxon>Bacteria</taxon>
        <taxon>Bacillati</taxon>
        <taxon>Bacillota</taxon>
        <taxon>Clostridia</taxon>
        <taxon>Eubacteriales</taxon>
        <taxon>Oscillospiraceae</taxon>
        <taxon>Acetanaerobacterium</taxon>
    </lineage>
</organism>
<accession>A0A1G9YJZ6</accession>
<gene>
    <name evidence="1" type="ORF">SAMN05192585_1119</name>
</gene>
<keyword evidence="2" id="KW-1185">Reference proteome</keyword>
<proteinExistence type="predicted"/>